<comment type="subcellular location">
    <subcellularLocation>
        <location evidence="1">Membrane</location>
    </subcellularLocation>
</comment>
<dbReference type="InterPro" id="IPR001611">
    <property type="entry name" value="Leu-rich_rpt"/>
</dbReference>
<dbReference type="FunFam" id="3.80.10.10:FF:000400">
    <property type="entry name" value="Nuclear pore complex protein NUP107"/>
    <property type="match status" value="1"/>
</dbReference>
<keyword evidence="5" id="KW-0472">Membrane</keyword>
<keyword evidence="2" id="KW-0433">Leucine-rich repeat</keyword>
<evidence type="ECO:0000313" key="8">
    <source>
        <dbReference type="Proteomes" id="UP001229421"/>
    </source>
</evidence>
<name>A0AAD8L2X1_TARER</name>
<keyword evidence="4" id="KW-0677">Repeat</keyword>
<evidence type="ECO:0000256" key="2">
    <source>
        <dbReference type="ARBA" id="ARBA00022614"/>
    </source>
</evidence>
<proteinExistence type="predicted"/>
<dbReference type="Gene3D" id="3.80.10.10">
    <property type="entry name" value="Ribonuclease Inhibitor"/>
    <property type="match status" value="3"/>
</dbReference>
<evidence type="ECO:0000256" key="1">
    <source>
        <dbReference type="ARBA" id="ARBA00004370"/>
    </source>
</evidence>
<dbReference type="GO" id="GO:0006952">
    <property type="term" value="P:defense response"/>
    <property type="evidence" value="ECO:0007669"/>
    <property type="project" value="UniProtKB-ARBA"/>
</dbReference>
<dbReference type="AlphaFoldDB" id="A0AAD8L2X1"/>
<evidence type="ECO:0000256" key="4">
    <source>
        <dbReference type="ARBA" id="ARBA00022737"/>
    </source>
</evidence>
<dbReference type="InterPro" id="IPR003591">
    <property type="entry name" value="Leu-rich_rpt_typical-subtyp"/>
</dbReference>
<reference evidence="7" key="1">
    <citation type="journal article" date="2023" name="bioRxiv">
        <title>Improved chromosome-level genome assembly for marigold (Tagetes erecta).</title>
        <authorList>
            <person name="Jiang F."/>
            <person name="Yuan L."/>
            <person name="Wang S."/>
            <person name="Wang H."/>
            <person name="Xu D."/>
            <person name="Wang A."/>
            <person name="Fan W."/>
        </authorList>
    </citation>
    <scope>NUCLEOTIDE SEQUENCE</scope>
    <source>
        <strain evidence="7">WSJ</strain>
        <tissue evidence="7">Leaf</tissue>
    </source>
</reference>
<dbReference type="GO" id="GO:0051707">
    <property type="term" value="P:response to other organism"/>
    <property type="evidence" value="ECO:0007669"/>
    <property type="project" value="UniProtKB-ARBA"/>
</dbReference>
<dbReference type="SUPFAM" id="SSF52058">
    <property type="entry name" value="L domain-like"/>
    <property type="match status" value="1"/>
</dbReference>
<feature type="signal peptide" evidence="6">
    <location>
        <begin position="1"/>
        <end position="25"/>
    </location>
</feature>
<gene>
    <name evidence="7" type="ORF">QVD17_10224</name>
</gene>
<evidence type="ECO:0000256" key="5">
    <source>
        <dbReference type="ARBA" id="ARBA00023136"/>
    </source>
</evidence>
<evidence type="ECO:0008006" key="9">
    <source>
        <dbReference type="Google" id="ProtNLM"/>
    </source>
</evidence>
<organism evidence="7 8">
    <name type="scientific">Tagetes erecta</name>
    <name type="common">African marigold</name>
    <dbReference type="NCBI Taxonomy" id="13708"/>
    <lineage>
        <taxon>Eukaryota</taxon>
        <taxon>Viridiplantae</taxon>
        <taxon>Streptophyta</taxon>
        <taxon>Embryophyta</taxon>
        <taxon>Tracheophyta</taxon>
        <taxon>Spermatophyta</taxon>
        <taxon>Magnoliopsida</taxon>
        <taxon>eudicotyledons</taxon>
        <taxon>Gunneridae</taxon>
        <taxon>Pentapetalae</taxon>
        <taxon>asterids</taxon>
        <taxon>campanulids</taxon>
        <taxon>Asterales</taxon>
        <taxon>Asteraceae</taxon>
        <taxon>Asteroideae</taxon>
        <taxon>Heliantheae alliance</taxon>
        <taxon>Tageteae</taxon>
        <taxon>Tagetes</taxon>
    </lineage>
</organism>
<evidence type="ECO:0000256" key="6">
    <source>
        <dbReference type="SAM" id="SignalP"/>
    </source>
</evidence>
<dbReference type="PANTHER" id="PTHR48009:SF7">
    <property type="entry name" value="LEUCINE-RICH REPEAT (LRR) FAMILY PROTEIN"/>
    <property type="match status" value="1"/>
</dbReference>
<dbReference type="Pfam" id="PF13855">
    <property type="entry name" value="LRR_8"/>
    <property type="match status" value="2"/>
</dbReference>
<sequence>MPHLFNPNFFNFIIVFTHLCFHTYSITHWEDIQSLKHFKSSIDFNSITPGSCLSSWDFTVDPCDSVSGEHFTCGIRCDVVFPLSGVSRVTELTVDHAGYAGKLSSSSWNLPYLQTLDLTNNNFTGSIPVSFSKLTRLQRLSLSTNSLTGSIPDSLPDSLQELYLDNNNLNGSIPQTLNRLKNLKRLEFQGNQLSGEFPELTQLSELYFLDVSNNVISGYLPALFPSGLIELAMRNNSLQGNIPASLVNGSVYLQVLDLSYNNLTGSIPPELFTHPSLQQLTLAYNRFNKFEPLNSGVQTRYLTNPDVSLGQNSELIAIDLSNNDIHGFLPGFMGRMPKLSALSLENNKFSGVIPTQYALKAVAEGGFGGLDPFERLLLGGNYLFGLIPGPLLRLKSGSGVMIRLGDNCLYECPESFYFCGGGVQKSLMECKTFTPWD</sequence>
<dbReference type="EMBL" id="JAUHHV010000002">
    <property type="protein sequence ID" value="KAK1433314.1"/>
    <property type="molecule type" value="Genomic_DNA"/>
</dbReference>
<dbReference type="Pfam" id="PF00560">
    <property type="entry name" value="LRR_1"/>
    <property type="match status" value="1"/>
</dbReference>
<keyword evidence="3 6" id="KW-0732">Signal</keyword>
<evidence type="ECO:0000256" key="3">
    <source>
        <dbReference type="ARBA" id="ARBA00022729"/>
    </source>
</evidence>
<dbReference type="Proteomes" id="UP001229421">
    <property type="component" value="Unassembled WGS sequence"/>
</dbReference>
<keyword evidence="8" id="KW-1185">Reference proteome</keyword>
<dbReference type="PROSITE" id="PS51450">
    <property type="entry name" value="LRR"/>
    <property type="match status" value="1"/>
</dbReference>
<dbReference type="SMART" id="SM00369">
    <property type="entry name" value="LRR_TYP"/>
    <property type="match status" value="5"/>
</dbReference>
<feature type="chain" id="PRO_5042154317" description="Leucine-rich repeat-containing N-terminal plant-type domain-containing protein" evidence="6">
    <location>
        <begin position="26"/>
        <end position="437"/>
    </location>
</feature>
<dbReference type="GO" id="GO:0016020">
    <property type="term" value="C:membrane"/>
    <property type="evidence" value="ECO:0007669"/>
    <property type="project" value="UniProtKB-SubCell"/>
</dbReference>
<protein>
    <recommendedName>
        <fullName evidence="9">Leucine-rich repeat-containing N-terminal plant-type domain-containing protein</fullName>
    </recommendedName>
</protein>
<evidence type="ECO:0000313" key="7">
    <source>
        <dbReference type="EMBL" id="KAK1433314.1"/>
    </source>
</evidence>
<accession>A0AAD8L2X1</accession>
<dbReference type="InterPro" id="IPR032675">
    <property type="entry name" value="LRR_dom_sf"/>
</dbReference>
<dbReference type="InterPro" id="IPR053213">
    <property type="entry name" value="RLP29"/>
</dbReference>
<comment type="caution">
    <text evidence="7">The sequence shown here is derived from an EMBL/GenBank/DDBJ whole genome shotgun (WGS) entry which is preliminary data.</text>
</comment>
<dbReference type="PANTHER" id="PTHR48009">
    <property type="entry name" value="LEUCINE-RICH REPEAT (LRR) FAMILY PROTEIN"/>
    <property type="match status" value="1"/>
</dbReference>